<reference evidence="2" key="1">
    <citation type="journal article" date="2023" name="bioRxiv">
        <title>Improved chromosome-level genome assembly for marigold (Tagetes erecta).</title>
        <authorList>
            <person name="Jiang F."/>
            <person name="Yuan L."/>
            <person name="Wang S."/>
            <person name="Wang H."/>
            <person name="Xu D."/>
            <person name="Wang A."/>
            <person name="Fan W."/>
        </authorList>
    </citation>
    <scope>NUCLEOTIDE SEQUENCE</scope>
    <source>
        <strain evidence="2">WSJ</strain>
        <tissue evidence="2">Leaf</tissue>
    </source>
</reference>
<accession>A0AAD8K2H9</accession>
<comment type="caution">
    <text evidence="2">The sequence shown here is derived from an EMBL/GenBank/DDBJ whole genome shotgun (WGS) entry which is preliminary data.</text>
</comment>
<keyword evidence="3" id="KW-1185">Reference proteome</keyword>
<evidence type="ECO:0000313" key="2">
    <source>
        <dbReference type="EMBL" id="KAK1414568.1"/>
    </source>
</evidence>
<organism evidence="2 3">
    <name type="scientific">Tagetes erecta</name>
    <name type="common">African marigold</name>
    <dbReference type="NCBI Taxonomy" id="13708"/>
    <lineage>
        <taxon>Eukaryota</taxon>
        <taxon>Viridiplantae</taxon>
        <taxon>Streptophyta</taxon>
        <taxon>Embryophyta</taxon>
        <taxon>Tracheophyta</taxon>
        <taxon>Spermatophyta</taxon>
        <taxon>Magnoliopsida</taxon>
        <taxon>eudicotyledons</taxon>
        <taxon>Gunneridae</taxon>
        <taxon>Pentapetalae</taxon>
        <taxon>asterids</taxon>
        <taxon>campanulids</taxon>
        <taxon>Asterales</taxon>
        <taxon>Asteraceae</taxon>
        <taxon>Asteroideae</taxon>
        <taxon>Heliantheae alliance</taxon>
        <taxon>Tageteae</taxon>
        <taxon>Tagetes</taxon>
    </lineage>
</organism>
<proteinExistence type="predicted"/>
<keyword evidence="1" id="KW-0472">Membrane</keyword>
<protein>
    <submittedName>
        <fullName evidence="2">Uncharacterized protein</fullName>
    </submittedName>
</protein>
<dbReference type="AlphaFoldDB" id="A0AAD8K2H9"/>
<feature type="transmembrane region" description="Helical" evidence="1">
    <location>
        <begin position="186"/>
        <end position="206"/>
    </location>
</feature>
<keyword evidence="1" id="KW-1133">Transmembrane helix</keyword>
<sequence length="264" mass="29631">MNLVSSPKIKSVQSPLTCALHLEFFPYGIDHTRPISQCSFRVRRAKLPCCDTIKTSINEFGTISQIKFVQSFNLKISPVQEQFQFNRNIGTDYVQQVLEFEQDTERNEEDLEGMEVDDESDVADEVVVDELVHEQVETNIEDMETKSEAIHEAESEVVENDFETKSSFADTNEESETLSSLSTRSIVTVCVAGLFLAVMVVSTVFYTNQVKSNGSKSSNICVHNDNLRRESCCSSTSEGSASFGRFTTFKRVAIKRVSIKQSSL</sequence>
<keyword evidence="1" id="KW-0812">Transmembrane</keyword>
<evidence type="ECO:0000256" key="1">
    <source>
        <dbReference type="SAM" id="Phobius"/>
    </source>
</evidence>
<dbReference type="EMBL" id="JAUHHV010000008">
    <property type="protein sequence ID" value="KAK1414568.1"/>
    <property type="molecule type" value="Genomic_DNA"/>
</dbReference>
<evidence type="ECO:0000313" key="3">
    <source>
        <dbReference type="Proteomes" id="UP001229421"/>
    </source>
</evidence>
<name>A0AAD8K2H9_TARER</name>
<gene>
    <name evidence="2" type="ORF">QVD17_30314</name>
</gene>
<dbReference type="Proteomes" id="UP001229421">
    <property type="component" value="Unassembled WGS sequence"/>
</dbReference>